<evidence type="ECO:0000313" key="2">
    <source>
        <dbReference type="EMBL" id="CAD8069496.1"/>
    </source>
</evidence>
<evidence type="ECO:0000313" key="3">
    <source>
        <dbReference type="EMBL" id="CAD8069498.1"/>
    </source>
</evidence>
<evidence type="ECO:0000259" key="1">
    <source>
        <dbReference type="Pfam" id="PF04127"/>
    </source>
</evidence>
<dbReference type="EMBL" id="CAJJDM010000044">
    <property type="protein sequence ID" value="CAD8069498.1"/>
    <property type="molecule type" value="Genomic_DNA"/>
</dbReference>
<dbReference type="AlphaFoldDB" id="A0A8S1LMP8"/>
<sequence length="271" mass="32009">MINLIEQQVDKEPILQQVSKMKDFLLNHLNQKIVFLTSGGTSVPLEQNTVRSIENFSSGLRGAASAEYFLKEGYVVIYYYRDKCLRPFARHLNVQKLINADQQELEKLNKLQQIDKTKLYEISYVSVMEYLYFVIKAMEIFKELKLNLLVYLASAVSDYYIPKDMMAQHKIQAQDKLELELMPVPKILGLIREIYKEAKIISFKLETDDDILYKKISESMKKYNLEYCIGNLLQNRRDQIVIYYKGEFIKIQRNKDEIEEQIIEYITQNIK</sequence>
<dbReference type="Pfam" id="PF04127">
    <property type="entry name" value="DFP"/>
    <property type="match status" value="1"/>
</dbReference>
<accession>A0A8S1LMP8</accession>
<protein>
    <recommendedName>
        <fullName evidence="1">DNA/pantothenate metabolism flavoprotein C-terminal domain-containing protein</fullName>
    </recommendedName>
</protein>
<comment type="caution">
    <text evidence="3">The sequence shown here is derived from an EMBL/GenBank/DDBJ whole genome shotgun (WGS) entry which is preliminary data.</text>
</comment>
<proteinExistence type="predicted"/>
<keyword evidence="4" id="KW-1185">Reference proteome</keyword>
<dbReference type="Proteomes" id="UP000688137">
    <property type="component" value="Unassembled WGS sequence"/>
</dbReference>
<evidence type="ECO:0000313" key="4">
    <source>
        <dbReference type="Proteomes" id="UP000688137"/>
    </source>
</evidence>
<dbReference type="OMA" id="LERYQHH"/>
<organism evidence="3 4">
    <name type="scientific">Paramecium primaurelia</name>
    <dbReference type="NCBI Taxonomy" id="5886"/>
    <lineage>
        <taxon>Eukaryota</taxon>
        <taxon>Sar</taxon>
        <taxon>Alveolata</taxon>
        <taxon>Ciliophora</taxon>
        <taxon>Intramacronucleata</taxon>
        <taxon>Oligohymenophorea</taxon>
        <taxon>Peniculida</taxon>
        <taxon>Parameciidae</taxon>
        <taxon>Paramecium</taxon>
    </lineage>
</organism>
<reference evidence="3" key="1">
    <citation type="submission" date="2021-01" db="EMBL/GenBank/DDBJ databases">
        <authorList>
            <consortium name="Genoscope - CEA"/>
            <person name="William W."/>
        </authorList>
    </citation>
    <scope>NUCLEOTIDE SEQUENCE</scope>
</reference>
<gene>
    <name evidence="2" type="ORF">PPRIM_AZ9-3.1.T0440055</name>
    <name evidence="3" type="ORF">PPRIM_AZ9-3.1.T0440056</name>
</gene>
<dbReference type="InterPro" id="IPR007085">
    <property type="entry name" value="DNA/pantothenate-metab_flavo_C"/>
</dbReference>
<name>A0A8S1LMP8_PARPR</name>
<feature type="domain" description="DNA/pantothenate metabolism flavoprotein C-terminal" evidence="1">
    <location>
        <begin position="149"/>
        <end position="268"/>
    </location>
</feature>
<dbReference type="EMBL" id="CAJJDM010000044">
    <property type="protein sequence ID" value="CAD8069496.1"/>
    <property type="molecule type" value="Genomic_DNA"/>
</dbReference>